<dbReference type="Pfam" id="PF01314">
    <property type="entry name" value="AFOR_C"/>
    <property type="match status" value="1"/>
</dbReference>
<evidence type="ECO:0000256" key="6">
    <source>
        <dbReference type="ARBA" id="ARBA00023004"/>
    </source>
</evidence>
<dbReference type="InterPro" id="IPR036021">
    <property type="entry name" value="Tungsten_al_ferr_oxy-like_C"/>
</dbReference>
<dbReference type="Pfam" id="PF02730">
    <property type="entry name" value="AFOR_N"/>
    <property type="match status" value="1"/>
</dbReference>
<dbReference type="InterPro" id="IPR001203">
    <property type="entry name" value="OxRdtase_Ald_Fedxn_C"/>
</dbReference>
<evidence type="ECO:0000313" key="11">
    <source>
        <dbReference type="Proteomes" id="UP000006556"/>
    </source>
</evidence>
<name>A5D403_PELTS</name>
<dbReference type="eggNOG" id="COG2414">
    <property type="taxonomic scope" value="Bacteria"/>
</dbReference>
<evidence type="ECO:0000256" key="5">
    <source>
        <dbReference type="ARBA" id="ARBA00023002"/>
    </source>
</evidence>
<dbReference type="GO" id="GO:0051539">
    <property type="term" value="F:4 iron, 4 sulfur cluster binding"/>
    <property type="evidence" value="ECO:0007669"/>
    <property type="project" value="UniProtKB-KW"/>
</dbReference>
<sequence>MYDWMGKVFAFTAKFNLRGLNQMKGFYGRLLRIDLSAGQWEAEEIPAGVLERYLGGKGLGTYLMLKNIPAGADPLGPDNSLIFTTGPITGTPMFGSNRFGAFARAPLTGFYGESYSGGSVGAAMKKTGYDAIIIQGQARQPVLLEVSDRGVNFRDASGLWGLDCYAAEDRALAEVGVKGAQAVVIGPAGENLVRYACIENNYWRSLGRTGMGAVMGSKKVKAIVFHGQSSCELADPAGLRQYVSQLAGKGKDNPGVHNYRKYGTPQMVSLMNSAGCFPAHYWSKGRLAGWEALSGEHLLENFEVQPRACPPCIMNCGKLTRVTKGRHAGLVVEGPEYETIYSFGGLCSIKDLAEIIHLNDICDRLGLDTISAGNMAAFAIAAAEDGALDLPLKYGDAAGVARLLYQIAGREGIGDLLAEGIRTAAEELGLSELAVHVKGMEPAGYDPRKLHGMGLSYATSPRGACHLRATFYKPELAGIIDPKAVQGKAELLIDYEDRLAIYDTLILCRFYRDLVLWEDLAGLVNLTTGLGVDAEQLRRTAREIIDCTRRFNLMQGLTRADDNLPARFFKEPLEDGDVLPEENFRQMLADYYRLRGWDGEGRPPEGSL</sequence>
<dbReference type="PANTHER" id="PTHR30038:SF9">
    <property type="entry name" value="ALDEHYDE FERREDOXIN OXIDOREDUCTASE"/>
    <property type="match status" value="1"/>
</dbReference>
<evidence type="ECO:0000256" key="8">
    <source>
        <dbReference type="ARBA" id="ARBA00049934"/>
    </source>
</evidence>
<keyword evidence="11" id="KW-1185">Reference proteome</keyword>
<dbReference type="AlphaFoldDB" id="A5D403"/>
<evidence type="ECO:0000256" key="3">
    <source>
        <dbReference type="ARBA" id="ARBA00022485"/>
    </source>
</evidence>
<dbReference type="InterPro" id="IPR013984">
    <property type="entry name" value="Ald_Fedxn_OxRdtase_dom2"/>
</dbReference>
<reference evidence="11" key="1">
    <citation type="journal article" date="2008" name="Genome Res.">
        <title>The genome of Pelotomaculum thermopropionicum reveals niche-associated evolution in anaerobic microbiota.</title>
        <authorList>
            <person name="Kosaka T."/>
            <person name="Kato S."/>
            <person name="Shimoyama T."/>
            <person name="Ishii S."/>
            <person name="Abe T."/>
            <person name="Watanabe K."/>
        </authorList>
    </citation>
    <scope>NUCLEOTIDE SEQUENCE [LARGE SCALE GENOMIC DNA]</scope>
    <source>
        <strain evidence="11">DSM 13744 / JCM 10971 / SI</strain>
    </source>
</reference>
<dbReference type="InterPro" id="IPR036503">
    <property type="entry name" value="Ald_Fedxn_OxRdtase_N_sf"/>
</dbReference>
<keyword evidence="3" id="KW-0004">4Fe-4S</keyword>
<dbReference type="Gene3D" id="1.10.599.10">
    <property type="entry name" value="Aldehyde Ferredoxin Oxidoreductase Protein, subunit A, domain 3"/>
    <property type="match status" value="1"/>
</dbReference>
<accession>A5D403</accession>
<dbReference type="SUPFAM" id="SSF56228">
    <property type="entry name" value="Aldehyde ferredoxin oxidoreductase, N-terminal domain"/>
    <property type="match status" value="1"/>
</dbReference>
<gene>
    <name evidence="10" type="ordered locus">PTH_0865</name>
</gene>
<dbReference type="Gene3D" id="3.60.9.10">
    <property type="entry name" value="Aldehyde ferredoxin oxidoreductase, N-terminal domain"/>
    <property type="match status" value="1"/>
</dbReference>
<feature type="domain" description="Aldehyde ferredoxin oxidoreductase N-terminal" evidence="9">
    <location>
        <begin position="26"/>
        <end position="229"/>
    </location>
</feature>
<dbReference type="KEGG" id="pth:PTH_0865"/>
<proteinExistence type="inferred from homology"/>
<dbReference type="Gene3D" id="1.10.569.10">
    <property type="entry name" value="Aldehyde Ferredoxin Oxidoreductase Protein, subunit A, domain 2"/>
    <property type="match status" value="1"/>
</dbReference>
<dbReference type="EMBL" id="AP009389">
    <property type="protein sequence ID" value="BAF59046.1"/>
    <property type="molecule type" value="Genomic_DNA"/>
</dbReference>
<dbReference type="SMART" id="SM00790">
    <property type="entry name" value="AFOR_N"/>
    <property type="match status" value="1"/>
</dbReference>
<dbReference type="GO" id="GO:0046872">
    <property type="term" value="F:metal ion binding"/>
    <property type="evidence" value="ECO:0007669"/>
    <property type="project" value="UniProtKB-KW"/>
</dbReference>
<dbReference type="STRING" id="370438.PTH_0865"/>
<dbReference type="PANTHER" id="PTHR30038">
    <property type="entry name" value="ALDEHYDE FERREDOXIN OXIDOREDUCTASE"/>
    <property type="match status" value="1"/>
</dbReference>
<dbReference type="InterPro" id="IPR013983">
    <property type="entry name" value="Ald_Fedxn_OxRdtase_N"/>
</dbReference>
<comment type="similarity">
    <text evidence="2">Belongs to the AOR/FOR family.</text>
</comment>
<keyword evidence="6" id="KW-0408">Iron</keyword>
<keyword evidence="4" id="KW-0479">Metal-binding</keyword>
<evidence type="ECO:0000259" key="9">
    <source>
        <dbReference type="SMART" id="SM00790"/>
    </source>
</evidence>
<dbReference type="SUPFAM" id="SSF48310">
    <property type="entry name" value="Aldehyde ferredoxin oxidoreductase, C-terminal domains"/>
    <property type="match status" value="1"/>
</dbReference>
<evidence type="ECO:0000256" key="2">
    <source>
        <dbReference type="ARBA" id="ARBA00011032"/>
    </source>
</evidence>
<evidence type="ECO:0000256" key="7">
    <source>
        <dbReference type="ARBA" id="ARBA00023014"/>
    </source>
</evidence>
<dbReference type="Proteomes" id="UP000006556">
    <property type="component" value="Chromosome"/>
</dbReference>
<dbReference type="HOGENOM" id="CLU_020364_1_0_9"/>
<dbReference type="InterPro" id="IPR013985">
    <property type="entry name" value="Ald_Fedxn_OxRdtase_dom3"/>
</dbReference>
<dbReference type="GO" id="GO:0016625">
    <property type="term" value="F:oxidoreductase activity, acting on the aldehyde or oxo group of donors, iron-sulfur protein as acceptor"/>
    <property type="evidence" value="ECO:0007669"/>
    <property type="project" value="InterPro"/>
</dbReference>
<evidence type="ECO:0000256" key="1">
    <source>
        <dbReference type="ARBA" id="ARBA00001966"/>
    </source>
</evidence>
<dbReference type="InterPro" id="IPR051919">
    <property type="entry name" value="W-dependent_AOR"/>
</dbReference>
<dbReference type="GO" id="GO:0009055">
    <property type="term" value="F:electron transfer activity"/>
    <property type="evidence" value="ECO:0007669"/>
    <property type="project" value="InterPro"/>
</dbReference>
<keyword evidence="5" id="KW-0560">Oxidoreductase</keyword>
<evidence type="ECO:0000256" key="4">
    <source>
        <dbReference type="ARBA" id="ARBA00022723"/>
    </source>
</evidence>
<comment type="cofactor">
    <cofactor evidence="8">
        <name>tungstopterin</name>
        <dbReference type="ChEBI" id="CHEBI:30402"/>
    </cofactor>
</comment>
<keyword evidence="7" id="KW-0411">Iron-sulfur</keyword>
<organism evidence="10 11">
    <name type="scientific">Pelotomaculum thermopropionicum (strain DSM 13744 / JCM 10971 / SI)</name>
    <dbReference type="NCBI Taxonomy" id="370438"/>
    <lineage>
        <taxon>Bacteria</taxon>
        <taxon>Bacillati</taxon>
        <taxon>Bacillota</taxon>
        <taxon>Clostridia</taxon>
        <taxon>Eubacteriales</taxon>
        <taxon>Desulfotomaculaceae</taxon>
        <taxon>Pelotomaculum</taxon>
    </lineage>
</organism>
<protein>
    <submittedName>
        <fullName evidence="10">Aldehyde:ferredoxin oxidoreductase</fullName>
    </submittedName>
</protein>
<comment type="cofactor">
    <cofactor evidence="1">
        <name>[4Fe-4S] cluster</name>
        <dbReference type="ChEBI" id="CHEBI:49883"/>
    </cofactor>
</comment>
<evidence type="ECO:0000313" key="10">
    <source>
        <dbReference type="EMBL" id="BAF59046.1"/>
    </source>
</evidence>